<dbReference type="PROSITE" id="PS00174">
    <property type="entry name" value="P_GLUCOSE_ISOMERASE_2"/>
    <property type="match status" value="1"/>
</dbReference>
<comment type="pathway">
    <text evidence="1 8 9">Carbohydrate degradation; glycolysis; D-glyceraldehyde 3-phosphate and glycerone phosphate from D-glucose: step 2/4.</text>
</comment>
<comment type="similarity">
    <text evidence="2 8 9">Belongs to the GPI family.</text>
</comment>
<evidence type="ECO:0000256" key="5">
    <source>
        <dbReference type="ARBA" id="ARBA00023152"/>
    </source>
</evidence>
<dbReference type="GO" id="GO:0006094">
    <property type="term" value="P:gluconeogenesis"/>
    <property type="evidence" value="ECO:0007669"/>
    <property type="project" value="UniProtKB-UniRule"/>
</dbReference>
<reference evidence="11" key="2">
    <citation type="submission" date="2011-03" db="EMBL/GenBank/DDBJ databases">
        <title>The complete genome of Desulfobacca acetoxidans DSM 11109.</title>
        <authorList>
            <consortium name="US DOE Joint Genome Institute (JGI-PGF)"/>
            <person name="Lucas S."/>
            <person name="Copeland A."/>
            <person name="Lapidus A."/>
            <person name="Bruce D."/>
            <person name="Goodwin L."/>
            <person name="Pitluck S."/>
            <person name="Peters L."/>
            <person name="Kyrpides N."/>
            <person name="Mavromatis K."/>
            <person name="Ivanova N."/>
            <person name="Ovchinnikova G."/>
            <person name="Teshima H."/>
            <person name="Detter J.C."/>
            <person name="Han C."/>
            <person name="Land M."/>
            <person name="Hauser L."/>
            <person name="Markowitz V."/>
            <person name="Cheng J.-F."/>
            <person name="Hugenholtz P."/>
            <person name="Woyke T."/>
            <person name="Wu D."/>
            <person name="Spring S."/>
            <person name="Schueler E."/>
            <person name="Brambilla E."/>
            <person name="Klenk H.-P."/>
            <person name="Eisen J.A."/>
        </authorList>
    </citation>
    <scope>NUCLEOTIDE SEQUENCE [LARGE SCALE GENOMIC DNA]</scope>
    <source>
        <strain evidence="11">ATCC 700848 / DSM 11109 / ASRB2</strain>
    </source>
</reference>
<keyword evidence="11" id="KW-1185">Reference proteome</keyword>
<comment type="pathway">
    <text evidence="8">Carbohydrate biosynthesis; gluconeogenesis.</text>
</comment>
<dbReference type="Proteomes" id="UP000000483">
    <property type="component" value="Chromosome"/>
</dbReference>
<evidence type="ECO:0000256" key="9">
    <source>
        <dbReference type="RuleBase" id="RU000612"/>
    </source>
</evidence>
<dbReference type="FunFam" id="3.40.50.10490:FF:000016">
    <property type="entry name" value="Glucose-6-phosphate isomerase"/>
    <property type="match status" value="1"/>
</dbReference>
<evidence type="ECO:0000313" key="10">
    <source>
        <dbReference type="EMBL" id="AEB08219.1"/>
    </source>
</evidence>
<dbReference type="InterPro" id="IPR035482">
    <property type="entry name" value="SIS_PGI_2"/>
</dbReference>
<evidence type="ECO:0000256" key="7">
    <source>
        <dbReference type="ARBA" id="ARBA00029321"/>
    </source>
</evidence>
<comment type="subcellular location">
    <subcellularLocation>
        <location evidence="8">Cytoplasm</location>
    </subcellularLocation>
</comment>
<name>F2NEM9_DESAR</name>
<dbReference type="GO" id="GO:0006096">
    <property type="term" value="P:glycolytic process"/>
    <property type="evidence" value="ECO:0007669"/>
    <property type="project" value="UniProtKB-UniRule"/>
</dbReference>
<dbReference type="CDD" id="cd05016">
    <property type="entry name" value="SIS_PGI_2"/>
    <property type="match status" value="1"/>
</dbReference>
<dbReference type="EC" id="5.3.1.9" evidence="8"/>
<gene>
    <name evidence="8" type="primary">pgi</name>
    <name evidence="10" type="ordered locus">Desac_0328</name>
</gene>
<reference evidence="10 11" key="1">
    <citation type="journal article" date="2011" name="Stand. Genomic Sci.">
        <title>Complete genome sequence of the acetate-degrading sulfate reducer Desulfobacca acetoxidans type strain (ASRB2).</title>
        <authorList>
            <person name="Goker M."/>
            <person name="Teshima H."/>
            <person name="Lapidus A."/>
            <person name="Nolan M."/>
            <person name="Lucas S."/>
            <person name="Hammon N."/>
            <person name="Deshpande S."/>
            <person name="Cheng J.F."/>
            <person name="Tapia R."/>
            <person name="Han C."/>
            <person name="Goodwin L."/>
            <person name="Pitluck S."/>
            <person name="Huntemann M."/>
            <person name="Liolios K."/>
            <person name="Ivanova N."/>
            <person name="Pagani I."/>
            <person name="Mavromatis K."/>
            <person name="Ovchinikova G."/>
            <person name="Pati A."/>
            <person name="Chen A."/>
            <person name="Palaniappan K."/>
            <person name="Land M."/>
            <person name="Hauser L."/>
            <person name="Brambilla E.M."/>
            <person name="Rohde M."/>
            <person name="Spring S."/>
            <person name="Detter J.C."/>
            <person name="Woyke T."/>
            <person name="Bristow J."/>
            <person name="Eisen J.A."/>
            <person name="Markowitz V."/>
            <person name="Hugenholtz P."/>
            <person name="Kyrpides N.C."/>
            <person name="Klenk H.P."/>
        </authorList>
    </citation>
    <scope>NUCLEOTIDE SEQUENCE [LARGE SCALE GENOMIC DNA]</scope>
    <source>
        <strain evidence="11">ATCC 700848 / DSM 11109 / ASRB2</strain>
    </source>
</reference>
<dbReference type="GO" id="GO:0051156">
    <property type="term" value="P:glucose 6-phosphate metabolic process"/>
    <property type="evidence" value="ECO:0007669"/>
    <property type="project" value="TreeGrafter"/>
</dbReference>
<dbReference type="eggNOG" id="COG0166">
    <property type="taxonomic scope" value="Bacteria"/>
</dbReference>
<dbReference type="RefSeq" id="WP_013705332.1">
    <property type="nucleotide sequence ID" value="NC_015388.1"/>
</dbReference>
<evidence type="ECO:0000313" key="11">
    <source>
        <dbReference type="Proteomes" id="UP000000483"/>
    </source>
</evidence>
<dbReference type="InterPro" id="IPR018189">
    <property type="entry name" value="Phosphoglucose_isomerase_CS"/>
</dbReference>
<feature type="active site" evidence="8">
    <location>
        <position position="343"/>
    </location>
</feature>
<dbReference type="GO" id="GO:0005829">
    <property type="term" value="C:cytosol"/>
    <property type="evidence" value="ECO:0007669"/>
    <property type="project" value="TreeGrafter"/>
</dbReference>
<keyword evidence="6 8" id="KW-0413">Isomerase</keyword>
<dbReference type="HAMAP" id="MF_00473">
    <property type="entry name" value="G6P_isomerase"/>
    <property type="match status" value="1"/>
</dbReference>
<evidence type="ECO:0000256" key="1">
    <source>
        <dbReference type="ARBA" id="ARBA00004926"/>
    </source>
</evidence>
<dbReference type="KEGG" id="dao:Desac_0328"/>
<organism evidence="10 11">
    <name type="scientific">Desulfobacca acetoxidans (strain ATCC 700848 / DSM 11109 / ASRB2)</name>
    <dbReference type="NCBI Taxonomy" id="880072"/>
    <lineage>
        <taxon>Bacteria</taxon>
        <taxon>Pseudomonadati</taxon>
        <taxon>Thermodesulfobacteriota</taxon>
        <taxon>Desulfobaccia</taxon>
        <taxon>Desulfobaccales</taxon>
        <taxon>Desulfobaccaceae</taxon>
        <taxon>Desulfobacca</taxon>
    </lineage>
</organism>
<dbReference type="OrthoDB" id="140919at2"/>
<dbReference type="PANTHER" id="PTHR11469:SF1">
    <property type="entry name" value="GLUCOSE-6-PHOSPHATE ISOMERASE"/>
    <property type="match status" value="1"/>
</dbReference>
<evidence type="ECO:0000256" key="2">
    <source>
        <dbReference type="ARBA" id="ARBA00006604"/>
    </source>
</evidence>
<dbReference type="GO" id="GO:0004347">
    <property type="term" value="F:glucose-6-phosphate isomerase activity"/>
    <property type="evidence" value="ECO:0007669"/>
    <property type="project" value="UniProtKB-UniRule"/>
</dbReference>
<dbReference type="UniPathway" id="UPA00138"/>
<feature type="active site" evidence="8">
    <location>
        <position position="457"/>
    </location>
</feature>
<dbReference type="AlphaFoldDB" id="F2NEM9"/>
<dbReference type="InterPro" id="IPR001672">
    <property type="entry name" value="G6P_Isomerase"/>
</dbReference>
<dbReference type="Gene3D" id="3.40.50.10490">
    <property type="entry name" value="Glucose-6-phosphate isomerase like protein, domain 1"/>
    <property type="match status" value="2"/>
</dbReference>
<dbReference type="PRINTS" id="PR00662">
    <property type="entry name" value="G6PISOMERASE"/>
</dbReference>
<dbReference type="InterPro" id="IPR035476">
    <property type="entry name" value="SIS_PGI_1"/>
</dbReference>
<keyword evidence="5 8" id="KW-0324">Glycolysis</keyword>
<dbReference type="GO" id="GO:0097367">
    <property type="term" value="F:carbohydrate derivative binding"/>
    <property type="evidence" value="ECO:0007669"/>
    <property type="project" value="InterPro"/>
</dbReference>
<dbReference type="STRING" id="880072.Desac_0328"/>
<comment type="function">
    <text evidence="8">Catalyzes the reversible isomerization of glucose-6-phosphate to fructose-6-phosphate.</text>
</comment>
<keyword evidence="3 8" id="KW-0312">Gluconeogenesis</keyword>
<evidence type="ECO:0000256" key="4">
    <source>
        <dbReference type="ARBA" id="ARBA00022490"/>
    </source>
</evidence>
<dbReference type="SUPFAM" id="SSF53697">
    <property type="entry name" value="SIS domain"/>
    <property type="match status" value="1"/>
</dbReference>
<dbReference type="InterPro" id="IPR046348">
    <property type="entry name" value="SIS_dom_sf"/>
</dbReference>
<dbReference type="GO" id="GO:0048029">
    <property type="term" value="F:monosaccharide binding"/>
    <property type="evidence" value="ECO:0007669"/>
    <property type="project" value="TreeGrafter"/>
</dbReference>
<dbReference type="PROSITE" id="PS51463">
    <property type="entry name" value="P_GLUCOSE_ISOMERASE_3"/>
    <property type="match status" value="1"/>
</dbReference>
<accession>F2NEM9</accession>
<evidence type="ECO:0000256" key="3">
    <source>
        <dbReference type="ARBA" id="ARBA00022432"/>
    </source>
</evidence>
<comment type="catalytic activity">
    <reaction evidence="7 8 9">
        <text>alpha-D-glucose 6-phosphate = beta-D-fructose 6-phosphate</text>
        <dbReference type="Rhea" id="RHEA:11816"/>
        <dbReference type="ChEBI" id="CHEBI:57634"/>
        <dbReference type="ChEBI" id="CHEBI:58225"/>
        <dbReference type="EC" id="5.3.1.9"/>
    </reaction>
</comment>
<dbReference type="HOGENOM" id="CLU_037303_1_0_7"/>
<proteinExistence type="inferred from homology"/>
<evidence type="ECO:0000256" key="6">
    <source>
        <dbReference type="ARBA" id="ARBA00023235"/>
    </source>
</evidence>
<dbReference type="CDD" id="cd05015">
    <property type="entry name" value="SIS_PGI_1"/>
    <property type="match status" value="1"/>
</dbReference>
<dbReference type="EMBL" id="CP002629">
    <property type="protein sequence ID" value="AEB08219.1"/>
    <property type="molecule type" value="Genomic_DNA"/>
</dbReference>
<sequence>MRQHHMHKPDHSHKEKIDYAKMAITLDHNFSMAEFVGPENGLQEKDLENLTPRLEEIDQQIKTWRQEGTIGFFDLPYQEETAKKINKLAKKLKEWCWDLLVLGIGGSALGAKALHQALCHPSHNLFPPARRSYHSRLFVADNIDPDYLYGILDAVELRRTVVNVISKSGSTAETIAQFLFVYSLLKGRLGADKVRDRIVLTTDPEKGMLRHLVQNEGFPSLSVPPNVGGRFSVLAAVGLFPAAMVGVDIEELLEGARFMDQRLRSASISQNLAYRLAACYYLFLSQKARPIQVIMPYAAGLTGIADWFCQLWGESLGKKYALDGSIVHVGPTPVRAVGVTDQHSQLQLYMEGPPDKIITFLEVDKFQHTLAIPRLYPEMEGMHYLGGHSFAELLQAEKKATAFNLIKAGRPNLTLHLPEINPFTLGQLIYLFEVTVVVLGRLLNINPFDQPGVEGGKQTTYGLMGRQGFESQRQEVENAPPVLDKYVL</sequence>
<dbReference type="UniPathway" id="UPA00109">
    <property type="reaction ID" value="UER00181"/>
</dbReference>
<evidence type="ECO:0000256" key="8">
    <source>
        <dbReference type="HAMAP-Rule" id="MF_00473"/>
    </source>
</evidence>
<protein>
    <recommendedName>
        <fullName evidence="8">Glucose-6-phosphate isomerase</fullName>
        <shortName evidence="8">GPI</shortName>
        <ecNumber evidence="8">5.3.1.9</ecNumber>
    </recommendedName>
    <alternativeName>
        <fullName evidence="8">Phosphoglucose isomerase</fullName>
        <shortName evidence="8">PGI</shortName>
    </alternativeName>
    <alternativeName>
        <fullName evidence="8">Phosphohexose isomerase</fullName>
        <shortName evidence="8">PHI</shortName>
    </alternativeName>
</protein>
<dbReference type="Pfam" id="PF00342">
    <property type="entry name" value="PGI"/>
    <property type="match status" value="1"/>
</dbReference>
<dbReference type="PANTHER" id="PTHR11469">
    <property type="entry name" value="GLUCOSE-6-PHOSPHATE ISOMERASE"/>
    <property type="match status" value="1"/>
</dbReference>
<keyword evidence="4 8" id="KW-0963">Cytoplasm</keyword>
<feature type="active site" description="Proton donor" evidence="8">
    <location>
        <position position="314"/>
    </location>
</feature>